<evidence type="ECO:0000313" key="10">
    <source>
        <dbReference type="Proteomes" id="UP001254848"/>
    </source>
</evidence>
<dbReference type="Pfam" id="PF01594">
    <property type="entry name" value="AI-2E_transport"/>
    <property type="match status" value="1"/>
</dbReference>
<sequence>MSKPYFIWLKLVVVLAAFYLLSKVTPIYLPIILAIVFAFIINPLASRLARLRAGSRFLMPHGLAVALAIAVAIGVLTAVISFIFSPFVSEFNRLIVNLPALIQKIQALTGRLEEQANSISLPANIRLIIDQILSSAASYAVTLGRRVLGATVGFASKVVELVVVPVLTYYFLKDWRALKSSAIEALPPDWRDRGRVIIEEMGATVSGYIRGQAVVSVLMGFLAFVGMYFLGVDYPLVFGLLAALTETIPIVGPIIGAAPAVFLAYLATPELAAKVIIFFLVIHQLENHIIVPKIMGKSIDLHPVTVIISLLIGGQLMGVVGMILAVPAAALLKVLYRHLWRYE</sequence>
<feature type="transmembrane region" description="Helical" evidence="8">
    <location>
        <begin position="57"/>
        <end position="84"/>
    </location>
</feature>
<dbReference type="InterPro" id="IPR002549">
    <property type="entry name" value="AI-2E-like"/>
</dbReference>
<evidence type="ECO:0000256" key="7">
    <source>
        <dbReference type="ARBA" id="ARBA00023136"/>
    </source>
</evidence>
<comment type="similarity">
    <text evidence="2">Belongs to the autoinducer-2 exporter (AI-2E) (TC 2.A.86) family.</text>
</comment>
<evidence type="ECO:0000256" key="3">
    <source>
        <dbReference type="ARBA" id="ARBA00022448"/>
    </source>
</evidence>
<keyword evidence="7 8" id="KW-0472">Membrane</keyword>
<dbReference type="PANTHER" id="PTHR21716">
    <property type="entry name" value="TRANSMEMBRANE PROTEIN"/>
    <property type="match status" value="1"/>
</dbReference>
<reference evidence="9 10" key="1">
    <citation type="submission" date="2023-07" db="EMBL/GenBank/DDBJ databases">
        <title>The novel representative of Negativicutes class, Anaeroselena agilis gen. nov. sp. nov.</title>
        <authorList>
            <person name="Prokofeva M.I."/>
            <person name="Elcheninov A.G."/>
            <person name="Klyukina A."/>
            <person name="Kublanov I.V."/>
            <person name="Frolov E.N."/>
            <person name="Podosokorskaya O.A."/>
        </authorList>
    </citation>
    <scope>NUCLEOTIDE SEQUENCE [LARGE SCALE GENOMIC DNA]</scope>
    <source>
        <strain evidence="9 10">4137-cl</strain>
    </source>
</reference>
<feature type="transmembrane region" description="Helical" evidence="8">
    <location>
        <begin position="305"/>
        <end position="332"/>
    </location>
</feature>
<evidence type="ECO:0000256" key="4">
    <source>
        <dbReference type="ARBA" id="ARBA00022475"/>
    </source>
</evidence>
<evidence type="ECO:0000256" key="5">
    <source>
        <dbReference type="ARBA" id="ARBA00022692"/>
    </source>
</evidence>
<evidence type="ECO:0000313" key="9">
    <source>
        <dbReference type="EMBL" id="MDT8901029.1"/>
    </source>
</evidence>
<evidence type="ECO:0000256" key="2">
    <source>
        <dbReference type="ARBA" id="ARBA00009773"/>
    </source>
</evidence>
<organism evidence="9 10">
    <name type="scientific">Anaeroselena agilis</name>
    <dbReference type="NCBI Taxonomy" id="3063788"/>
    <lineage>
        <taxon>Bacteria</taxon>
        <taxon>Bacillati</taxon>
        <taxon>Bacillota</taxon>
        <taxon>Negativicutes</taxon>
        <taxon>Acetonemataceae</taxon>
        <taxon>Anaeroselena</taxon>
    </lineage>
</organism>
<feature type="transmembrane region" description="Helical" evidence="8">
    <location>
        <begin position="5"/>
        <end position="21"/>
    </location>
</feature>
<evidence type="ECO:0000256" key="6">
    <source>
        <dbReference type="ARBA" id="ARBA00022989"/>
    </source>
</evidence>
<keyword evidence="3" id="KW-0813">Transport</keyword>
<evidence type="ECO:0000256" key="8">
    <source>
        <dbReference type="SAM" id="Phobius"/>
    </source>
</evidence>
<comment type="subcellular location">
    <subcellularLocation>
        <location evidence="1">Cell membrane</location>
        <topology evidence="1">Multi-pass membrane protein</topology>
    </subcellularLocation>
</comment>
<feature type="transmembrane region" description="Helical" evidence="8">
    <location>
        <begin position="147"/>
        <end position="172"/>
    </location>
</feature>
<comment type="caution">
    <text evidence="9">The sequence shown here is derived from an EMBL/GenBank/DDBJ whole genome shotgun (WGS) entry which is preliminary data.</text>
</comment>
<dbReference type="PANTHER" id="PTHR21716:SF53">
    <property type="entry name" value="PERMEASE PERM-RELATED"/>
    <property type="match status" value="1"/>
</dbReference>
<dbReference type="Proteomes" id="UP001254848">
    <property type="component" value="Unassembled WGS sequence"/>
</dbReference>
<protein>
    <submittedName>
        <fullName evidence="9">AI-2E family transporter</fullName>
    </submittedName>
</protein>
<feature type="transmembrane region" description="Helical" evidence="8">
    <location>
        <begin position="27"/>
        <end position="45"/>
    </location>
</feature>
<keyword evidence="10" id="KW-1185">Reference proteome</keyword>
<dbReference type="EMBL" id="JAUOZS010000001">
    <property type="protein sequence ID" value="MDT8901029.1"/>
    <property type="molecule type" value="Genomic_DNA"/>
</dbReference>
<gene>
    <name evidence="9" type="ORF">Q4T40_07255</name>
</gene>
<keyword evidence="5 8" id="KW-0812">Transmembrane</keyword>
<accession>A0ABU3NW32</accession>
<dbReference type="RefSeq" id="WP_413779555.1">
    <property type="nucleotide sequence ID" value="NZ_JAUOZS010000001.1"/>
</dbReference>
<keyword evidence="6 8" id="KW-1133">Transmembrane helix</keyword>
<feature type="transmembrane region" description="Helical" evidence="8">
    <location>
        <begin position="213"/>
        <end position="230"/>
    </location>
</feature>
<keyword evidence="4" id="KW-1003">Cell membrane</keyword>
<evidence type="ECO:0000256" key="1">
    <source>
        <dbReference type="ARBA" id="ARBA00004651"/>
    </source>
</evidence>
<proteinExistence type="inferred from homology"/>
<name>A0ABU3NW32_9FIRM</name>